<dbReference type="PANTHER" id="PTHR10887:SF495">
    <property type="entry name" value="HELICASE SENATAXIN ISOFORM X1-RELATED"/>
    <property type="match status" value="1"/>
</dbReference>
<evidence type="ECO:0000256" key="1">
    <source>
        <dbReference type="SAM" id="MobiDB-lite"/>
    </source>
</evidence>
<dbReference type="PANTHER" id="PTHR10887">
    <property type="entry name" value="DNA2/NAM7 HELICASE FAMILY"/>
    <property type="match status" value="1"/>
</dbReference>
<dbReference type="InterPro" id="IPR041679">
    <property type="entry name" value="DNA2/NAM7-like_C"/>
</dbReference>
<dbReference type="AlphaFoldDB" id="A0A9X8DJT4"/>
<accession>A0A9X8DJT4</accession>
<comment type="caution">
    <text evidence="4">The sequence shown here is derived from an EMBL/GenBank/DDBJ whole genome shotgun (WGS) entry which is preliminary data.</text>
</comment>
<dbReference type="Pfam" id="PF13087">
    <property type="entry name" value="AAA_12"/>
    <property type="match status" value="1"/>
</dbReference>
<dbReference type="InterPro" id="IPR027417">
    <property type="entry name" value="P-loop_NTPase"/>
</dbReference>
<dbReference type="Pfam" id="PF13086">
    <property type="entry name" value="AAA_11"/>
    <property type="match status" value="1"/>
</dbReference>
<sequence>MTAWHRELTEVLGKKRRLEDEVQSLEHQITTSLLMQANIIVCTLSKCGSGDLDALTRGFDAVIIDEAAQAVELSTLIPLRERVARVIFVGDPKQLPATVKSMRAQEYQYNRSLFERLAEGGMPRAILRVLHPFLLFDIEGRETNGSGGSKCNMDEANFGMAIVRFGREKDVIIFSCVRTQSIGFLRDIRRLNVAMTRARPEKQAPPPLKTDKANDTTCDEPVWNTLARGRTNSVTTVGED</sequence>
<dbReference type="InterPro" id="IPR041677">
    <property type="entry name" value="DNA2/NAM7_AAA_11"/>
</dbReference>
<reference evidence="4 5" key="1">
    <citation type="journal article" date="2018" name="J. Invertebr. Pathol.">
        <title>New genotyping method for the causative agent of crayfish plague (Aphanomyces astaci) based on whole genome data.</title>
        <authorList>
            <person name="Minardi D."/>
            <person name="Studholme D.J."/>
            <person name="van der Giezen M."/>
            <person name="Pretto T."/>
            <person name="Oidtmann B."/>
        </authorList>
    </citation>
    <scope>NUCLEOTIDE SEQUENCE [LARGE SCALE GENOMIC DNA]</scope>
    <source>
        <strain evidence="4 5">KB13</strain>
    </source>
</reference>
<evidence type="ECO:0000313" key="5">
    <source>
        <dbReference type="Proteomes" id="UP000275652"/>
    </source>
</evidence>
<dbReference type="InterPro" id="IPR045055">
    <property type="entry name" value="DNA2/NAM7-like"/>
</dbReference>
<dbReference type="GO" id="GO:0001147">
    <property type="term" value="F:transcription termination site sequence-specific DNA binding"/>
    <property type="evidence" value="ECO:0007669"/>
    <property type="project" value="TreeGrafter"/>
</dbReference>
<feature type="region of interest" description="Disordered" evidence="1">
    <location>
        <begin position="197"/>
        <end position="240"/>
    </location>
</feature>
<feature type="domain" description="DNA2/NAM7 helicase helicase" evidence="2">
    <location>
        <begin position="5"/>
        <end position="101"/>
    </location>
</feature>
<evidence type="ECO:0008006" key="6">
    <source>
        <dbReference type="Google" id="ProtNLM"/>
    </source>
</evidence>
<dbReference type="SUPFAM" id="SSF52540">
    <property type="entry name" value="P-loop containing nucleoside triphosphate hydrolases"/>
    <property type="match status" value="1"/>
</dbReference>
<proteinExistence type="predicted"/>
<dbReference type="Gene3D" id="3.40.50.300">
    <property type="entry name" value="P-loop containing nucleotide triphosphate hydrolases"/>
    <property type="match status" value="2"/>
</dbReference>
<protein>
    <recommendedName>
        <fullName evidence="6">DNA2/NAM7 helicase helicase domain-containing protein</fullName>
    </recommendedName>
</protein>
<dbReference type="Proteomes" id="UP000275652">
    <property type="component" value="Unassembled WGS sequence"/>
</dbReference>
<evidence type="ECO:0000313" key="4">
    <source>
        <dbReference type="EMBL" id="RLN94843.1"/>
    </source>
</evidence>
<dbReference type="GO" id="GO:0016604">
    <property type="term" value="C:nuclear body"/>
    <property type="evidence" value="ECO:0007669"/>
    <property type="project" value="TreeGrafter"/>
</dbReference>
<evidence type="ECO:0000259" key="2">
    <source>
        <dbReference type="Pfam" id="PF13086"/>
    </source>
</evidence>
<dbReference type="EMBL" id="QUTI01058283">
    <property type="protein sequence ID" value="RLN94843.1"/>
    <property type="molecule type" value="Genomic_DNA"/>
</dbReference>
<evidence type="ECO:0000259" key="3">
    <source>
        <dbReference type="Pfam" id="PF13087"/>
    </source>
</evidence>
<gene>
    <name evidence="4" type="ORF">DYB28_008179</name>
</gene>
<dbReference type="GO" id="GO:0004386">
    <property type="term" value="F:helicase activity"/>
    <property type="evidence" value="ECO:0007669"/>
    <property type="project" value="InterPro"/>
</dbReference>
<organism evidence="4 5">
    <name type="scientific">Aphanomyces astaci</name>
    <name type="common">Crayfish plague agent</name>
    <dbReference type="NCBI Taxonomy" id="112090"/>
    <lineage>
        <taxon>Eukaryota</taxon>
        <taxon>Sar</taxon>
        <taxon>Stramenopiles</taxon>
        <taxon>Oomycota</taxon>
        <taxon>Saprolegniomycetes</taxon>
        <taxon>Saprolegniales</taxon>
        <taxon>Verrucalvaceae</taxon>
        <taxon>Aphanomyces</taxon>
    </lineage>
</organism>
<dbReference type="GO" id="GO:0006369">
    <property type="term" value="P:termination of RNA polymerase II transcription"/>
    <property type="evidence" value="ECO:0007669"/>
    <property type="project" value="TreeGrafter"/>
</dbReference>
<feature type="domain" description="DNA2/NAM7 helicase-like C-terminal" evidence="3">
    <location>
        <begin position="166"/>
        <end position="199"/>
    </location>
</feature>
<name>A0A9X8DJT4_APHAT</name>
<feature type="compositionally biased region" description="Polar residues" evidence="1">
    <location>
        <begin position="230"/>
        <end position="240"/>
    </location>
</feature>